<dbReference type="SMART" id="SM00357">
    <property type="entry name" value="CSP"/>
    <property type="match status" value="1"/>
</dbReference>
<dbReference type="GO" id="GO:0003676">
    <property type="term" value="F:nucleic acid binding"/>
    <property type="evidence" value="ECO:0007669"/>
    <property type="project" value="InterPro"/>
</dbReference>
<evidence type="ECO:0000313" key="3">
    <source>
        <dbReference type="Proteomes" id="UP000019586"/>
    </source>
</evidence>
<gene>
    <name evidence="2" type="ORF">KPNJ2_00852</name>
</gene>
<dbReference type="InterPro" id="IPR011129">
    <property type="entry name" value="CSD"/>
</dbReference>
<dbReference type="Gene3D" id="2.40.50.140">
    <property type="entry name" value="Nucleic acid-binding proteins"/>
    <property type="match status" value="1"/>
</dbReference>
<feature type="domain" description="CSD" evidence="1">
    <location>
        <begin position="3"/>
        <end position="65"/>
    </location>
</feature>
<dbReference type="PRINTS" id="PR00050">
    <property type="entry name" value="COLDSHOCK"/>
</dbReference>
<dbReference type="Proteomes" id="UP000019586">
    <property type="component" value="Chromosome"/>
</dbReference>
<accession>W8UUQ1</accession>
<dbReference type="SUPFAM" id="SSF50249">
    <property type="entry name" value="Nucleic acid-binding proteins"/>
    <property type="match status" value="1"/>
</dbReference>
<dbReference type="HOGENOM" id="CLU_147254_0_0_6"/>
<reference evidence="2 3" key="1">
    <citation type="journal article" date="2014" name="Proc. Natl. Acad. Sci. U.S.A.">
        <title>Molecular dissection of the evolution of carbapenem-resistant multilocus sequence type 258 Klebsiella pneumoniae.</title>
        <authorList>
            <person name="Deleo F.R."/>
            <person name="Chen L."/>
            <person name="Porcella S.F."/>
            <person name="Martens C.A."/>
            <person name="Kobayashi S.D."/>
            <person name="Porter A.R."/>
            <person name="Chavda K.D."/>
            <person name="Jacobs M.R."/>
            <person name="Mathema B."/>
            <person name="Olsen R.J."/>
            <person name="Bonomo R.A."/>
            <person name="Musser J.M."/>
            <person name="Kreiswirth B.N."/>
        </authorList>
    </citation>
    <scope>NUCLEOTIDE SEQUENCE [LARGE SCALE GENOMIC DNA]</scope>
    <source>
        <strain evidence="2">30684/NJST258_2</strain>
    </source>
</reference>
<dbReference type="InterPro" id="IPR012340">
    <property type="entry name" value="NA-bd_OB-fold"/>
</dbReference>
<dbReference type="PROSITE" id="PS51857">
    <property type="entry name" value="CSD_2"/>
    <property type="match status" value="1"/>
</dbReference>
<protein>
    <submittedName>
        <fullName evidence="2">Cold shock protein</fullName>
    </submittedName>
</protein>
<dbReference type="PATRIC" id="fig|1420013.3.peg.811"/>
<dbReference type="CDD" id="cd04458">
    <property type="entry name" value="CSP_CDS"/>
    <property type="match status" value="1"/>
</dbReference>
<organism evidence="2 3">
    <name type="scientific">Klebsiella pneumoniae 30684/NJST258_2</name>
    <dbReference type="NCBI Taxonomy" id="1420013"/>
    <lineage>
        <taxon>Bacteria</taxon>
        <taxon>Pseudomonadati</taxon>
        <taxon>Pseudomonadota</taxon>
        <taxon>Gammaproteobacteria</taxon>
        <taxon>Enterobacterales</taxon>
        <taxon>Enterobacteriaceae</taxon>
        <taxon>Klebsiella/Raoultella group</taxon>
        <taxon>Klebsiella</taxon>
        <taxon>Klebsiella pneumoniae complex</taxon>
    </lineage>
</organism>
<dbReference type="InterPro" id="IPR002059">
    <property type="entry name" value="CSP_DNA-bd"/>
</dbReference>
<dbReference type="GO" id="GO:0005829">
    <property type="term" value="C:cytosol"/>
    <property type="evidence" value="ECO:0007669"/>
    <property type="project" value="UniProtKB-ARBA"/>
</dbReference>
<dbReference type="KEGG" id="kps:KPNJ2_00852"/>
<dbReference type="Pfam" id="PF00313">
    <property type="entry name" value="CSD"/>
    <property type="match status" value="1"/>
</dbReference>
<sequence>MARMKGTVKWFSQEKGYGFITAEGNQDYFFGVRDVIGAVLPATGSQVTFTPATGPKGPKAIEITILSQPEHTAPDNKIKCPHCARQIIPRLVTYKGESEKSLCPFCGGTVKDFTGTSILDDLGDIFWGMIRNIAVAIIDTATAIVIEIKKSKKK</sequence>
<evidence type="ECO:0000259" key="1">
    <source>
        <dbReference type="PROSITE" id="PS51857"/>
    </source>
</evidence>
<name>W8UUQ1_KLEPN</name>
<dbReference type="EMBL" id="CP006918">
    <property type="protein sequence ID" value="AHM77632.1"/>
    <property type="molecule type" value="Genomic_DNA"/>
</dbReference>
<proteinExistence type="predicted"/>
<evidence type="ECO:0000313" key="2">
    <source>
        <dbReference type="EMBL" id="AHM77632.1"/>
    </source>
</evidence>
<dbReference type="AlphaFoldDB" id="W8UUQ1"/>